<sequence>MKEFIFLMPTNDNRIALVENKNGKPMLLIEYINKDFHIFYKATLTNGFNLYKANKLLHSLNTGIDIKFESFTQYNELLKSIAKKLEITFIGA</sequence>
<proteinExistence type="predicted"/>
<dbReference type="Proteomes" id="UP000473887">
    <property type="component" value="Unassembled WGS sequence"/>
</dbReference>
<dbReference type="RefSeq" id="WP_222645129.1">
    <property type="nucleotide sequence ID" value="NZ_JACBCN010000047.1"/>
</dbReference>
<evidence type="ECO:0000313" key="1">
    <source>
        <dbReference type="EMBL" id="NEZ91980.1"/>
    </source>
</evidence>
<organism evidence="1 2">
    <name type="scientific">Clostridium botulinum</name>
    <dbReference type="NCBI Taxonomy" id="1491"/>
    <lineage>
        <taxon>Bacteria</taxon>
        <taxon>Bacillati</taxon>
        <taxon>Bacillota</taxon>
        <taxon>Clostridia</taxon>
        <taxon>Eubacteriales</taxon>
        <taxon>Clostridiaceae</taxon>
        <taxon>Clostridium</taxon>
    </lineage>
</organism>
<evidence type="ECO:0000313" key="2">
    <source>
        <dbReference type="Proteomes" id="UP000473887"/>
    </source>
</evidence>
<gene>
    <name evidence="1" type="ORF">EXM69_08470</name>
</gene>
<protein>
    <submittedName>
        <fullName evidence="1">Uncharacterized protein</fullName>
    </submittedName>
</protein>
<accession>A0A846I1D1</accession>
<reference evidence="1 2" key="1">
    <citation type="submission" date="2019-02" db="EMBL/GenBank/DDBJ databases">
        <title>Genome sequencing of Clostridium botulinum clinical isolates.</title>
        <authorList>
            <person name="Brunt J."/>
            <person name="Van Vliet A.H.M."/>
            <person name="Stringer S.C."/>
            <person name="Grant K.A."/>
            <person name="Carter A.C."/>
            <person name="Peck M.W."/>
        </authorList>
    </citation>
    <scope>NUCLEOTIDE SEQUENCE [LARGE SCALE GENOMIC DNA]</scope>
    <source>
        <strain evidence="1 2">H142660711</strain>
    </source>
</reference>
<dbReference type="EMBL" id="SGKC01000013">
    <property type="protein sequence ID" value="NEZ91980.1"/>
    <property type="molecule type" value="Genomic_DNA"/>
</dbReference>
<dbReference type="AlphaFoldDB" id="A0A846I1D1"/>
<comment type="caution">
    <text evidence="1">The sequence shown here is derived from an EMBL/GenBank/DDBJ whole genome shotgun (WGS) entry which is preliminary data.</text>
</comment>
<name>A0A846I1D1_CLOBO</name>